<name>A0A7R9DLU8_TIMPO</name>
<accession>A0A7R9DLU8</accession>
<dbReference type="EMBL" id="OD012727">
    <property type="protein sequence ID" value="CAD7417112.1"/>
    <property type="molecule type" value="Genomic_DNA"/>
</dbReference>
<proteinExistence type="predicted"/>
<feature type="compositionally biased region" description="Basic and acidic residues" evidence="1">
    <location>
        <begin position="191"/>
        <end position="205"/>
    </location>
</feature>
<sequence>MICKNLCLAAVTSDGHNLDSFFGHVWAARREASIEEGHVFILQLSTSAKHSSSKCESIWLAACASFSAPPGPVSVSIDALYRSAVTDLLTPGCTICGPAGREQVKVHCPSCAFLNTTYSSPMASLVLTDLKSYQTKLCVSASNHLICKNMRLAAVAPPLVAVSPRPVWSKESRRPPVVTTSPRKTQLYLRPESRGYDRHSNSSRR</sequence>
<organism evidence="2">
    <name type="scientific">Timema poppense</name>
    <name type="common">Walking stick</name>
    <dbReference type="NCBI Taxonomy" id="170557"/>
    <lineage>
        <taxon>Eukaryota</taxon>
        <taxon>Metazoa</taxon>
        <taxon>Ecdysozoa</taxon>
        <taxon>Arthropoda</taxon>
        <taxon>Hexapoda</taxon>
        <taxon>Insecta</taxon>
        <taxon>Pterygota</taxon>
        <taxon>Neoptera</taxon>
        <taxon>Polyneoptera</taxon>
        <taxon>Phasmatodea</taxon>
        <taxon>Timematodea</taxon>
        <taxon>Timematoidea</taxon>
        <taxon>Timematidae</taxon>
        <taxon>Timema</taxon>
    </lineage>
</organism>
<reference evidence="2" key="1">
    <citation type="submission" date="2020-11" db="EMBL/GenBank/DDBJ databases">
        <authorList>
            <person name="Tran Van P."/>
        </authorList>
    </citation>
    <scope>NUCLEOTIDE SEQUENCE</scope>
</reference>
<evidence type="ECO:0000256" key="1">
    <source>
        <dbReference type="SAM" id="MobiDB-lite"/>
    </source>
</evidence>
<evidence type="ECO:0000313" key="2">
    <source>
        <dbReference type="EMBL" id="CAD7417112.1"/>
    </source>
</evidence>
<gene>
    <name evidence="2" type="ORF">TPSB3V08_LOCUS11532</name>
</gene>
<dbReference type="AlphaFoldDB" id="A0A7R9DLU8"/>
<feature type="region of interest" description="Disordered" evidence="1">
    <location>
        <begin position="169"/>
        <end position="205"/>
    </location>
</feature>
<protein>
    <submittedName>
        <fullName evidence="2">Uncharacterized protein</fullName>
    </submittedName>
</protein>